<sequence length="72" mass="8327">MDNKQERTVVHVEYDGQHYYFGSLSAIYTKFNPKELGIALGTLRNYGLKEEKPYQNSKCSIRKGVLITMPKK</sequence>
<reference evidence="1 2" key="1">
    <citation type="submission" date="2019-04" db="EMBL/GenBank/DDBJ databases">
        <title>Microbes associate with the intestines of laboratory mice.</title>
        <authorList>
            <person name="Navarre W."/>
            <person name="Wong E."/>
            <person name="Huang K."/>
            <person name="Tropini C."/>
            <person name="Ng K."/>
            <person name="Yu B."/>
        </authorList>
    </citation>
    <scope>NUCLEOTIDE SEQUENCE [LARGE SCALE GENOMIC DNA]</scope>
    <source>
        <strain evidence="1 2">NM63_1-25</strain>
    </source>
</reference>
<dbReference type="Proteomes" id="UP000309566">
    <property type="component" value="Unassembled WGS sequence"/>
</dbReference>
<name>A0A4S2CI89_9BACE</name>
<dbReference type="EMBL" id="SRYX01000079">
    <property type="protein sequence ID" value="TGY27816.1"/>
    <property type="molecule type" value="Genomic_DNA"/>
</dbReference>
<protein>
    <submittedName>
        <fullName evidence="1">Uncharacterized protein</fullName>
    </submittedName>
</protein>
<evidence type="ECO:0000313" key="1">
    <source>
        <dbReference type="EMBL" id="TGY27816.1"/>
    </source>
</evidence>
<gene>
    <name evidence="1" type="ORF">E5353_15675</name>
</gene>
<organism evidence="1 2">
    <name type="scientific">Bacteroides caecimuris</name>
    <dbReference type="NCBI Taxonomy" id="1796613"/>
    <lineage>
        <taxon>Bacteria</taxon>
        <taxon>Pseudomonadati</taxon>
        <taxon>Bacteroidota</taxon>
        <taxon>Bacteroidia</taxon>
        <taxon>Bacteroidales</taxon>
        <taxon>Bacteroidaceae</taxon>
        <taxon>Bacteroides</taxon>
    </lineage>
</organism>
<evidence type="ECO:0000313" key="2">
    <source>
        <dbReference type="Proteomes" id="UP000309566"/>
    </source>
</evidence>
<accession>A0A4S2CI89</accession>
<dbReference type="AlphaFoldDB" id="A0A4S2CI89"/>
<comment type="caution">
    <text evidence="1">The sequence shown here is derived from an EMBL/GenBank/DDBJ whole genome shotgun (WGS) entry which is preliminary data.</text>
</comment>
<dbReference type="RefSeq" id="WP_136000308.1">
    <property type="nucleotide sequence ID" value="NZ_SRYX01000079.1"/>
</dbReference>
<proteinExistence type="predicted"/>